<evidence type="ECO:0000313" key="1">
    <source>
        <dbReference type="EMBL" id="ANK13023.1"/>
    </source>
</evidence>
<proteinExistence type="predicted"/>
<accession>A0A192D3G0</accession>
<dbReference type="RefSeq" id="WP_068350937.1">
    <property type="nucleotide sequence ID" value="NZ_CP016033.1"/>
</dbReference>
<evidence type="ECO:0000313" key="2">
    <source>
        <dbReference type="Proteomes" id="UP000078263"/>
    </source>
</evidence>
<reference evidence="1 2" key="1">
    <citation type="submission" date="2016-05" db="EMBL/GenBank/DDBJ databases">
        <title>Compelete Genome Sequence of Bacteriochlorophyll-Synthesizing Bacterium Porphyrobacter neustonensis DSM 9434.</title>
        <authorList>
            <person name="Shi X.-L."/>
            <person name="Wu Y.-H."/>
            <person name="Cheng H."/>
            <person name="Xu L."/>
            <person name="Zhang X.-Q."/>
            <person name="Wang C.-S."/>
            <person name="Xu X.-W."/>
        </authorList>
    </citation>
    <scope>NUCLEOTIDE SEQUENCE [LARGE SCALE GENOMIC DNA]</scope>
    <source>
        <strain evidence="1 2">DSM 9434</strain>
    </source>
</reference>
<dbReference type="OrthoDB" id="7389862at2"/>
<dbReference type="Proteomes" id="UP000078263">
    <property type="component" value="Chromosome"/>
</dbReference>
<gene>
    <name evidence="1" type="ORF">A9D12_08750</name>
</gene>
<organism evidence="1 2">
    <name type="scientific">Erythrobacter neustonensis</name>
    <dbReference type="NCBI Taxonomy" id="1112"/>
    <lineage>
        <taxon>Bacteria</taxon>
        <taxon>Pseudomonadati</taxon>
        <taxon>Pseudomonadota</taxon>
        <taxon>Alphaproteobacteria</taxon>
        <taxon>Sphingomonadales</taxon>
        <taxon>Erythrobacteraceae</taxon>
        <taxon>Erythrobacter/Porphyrobacter group</taxon>
        <taxon>Erythrobacter</taxon>
    </lineage>
</organism>
<keyword evidence="2" id="KW-1185">Reference proteome</keyword>
<protein>
    <submittedName>
        <fullName evidence="1">Uncharacterized protein</fullName>
    </submittedName>
</protein>
<dbReference type="AlphaFoldDB" id="A0A192D3G0"/>
<dbReference type="KEGG" id="pns:A9D12_08750"/>
<dbReference type="EMBL" id="CP016033">
    <property type="protein sequence ID" value="ANK13023.1"/>
    <property type="molecule type" value="Genomic_DNA"/>
</dbReference>
<dbReference type="STRING" id="1112.A9D12_08750"/>
<name>A0A192D3G0_9SPHN</name>
<sequence>MGLFDILRRGTPAPSDIWERRDRMSRVEYLLDIRLEHLEAPNEAWDGLTFTQLVERQLAGGEIELAIFNLSSQIADNFEVAVLYWGQGDLAKAEFYLRNTLERHERRQLAAIAHDAPYPPKHHCADAYAKIAAILLDEPLDGAAPLSAFEQGFSPWFDNALLDACRTGEDFNLGAWQAAEDAWLKRRFAKTKLKEYEVYVKALTGGFASDAAMLSAHEAMFTARAGKNYLGGHVEGYTDNTLMIDYLFAAILKRIGWEGTYRHSWPGTAPVGQAAVTTQPANGHLAIVAAPLPAADTTTGIIADTRSARRFIDICLGEQRDSWDGTPRDAVRPVREAGRVAKAMKDLGWDRDRAALDLMRAYRMDAILNDSTHIHLADPLGKGHMGLKGWTQLLRDTFGLHPDFIPIAQSEERADWSDPQGAWYVLWKKDRRIYAVQREDWGDPEKATASARPSKELWPSYVSFVAWWAGEHRKFRP</sequence>